<dbReference type="InterPro" id="IPR045886">
    <property type="entry name" value="ThiF/MoeB/HesA"/>
</dbReference>
<feature type="domain" description="THIF-type NAD/FAD binding fold" evidence="1">
    <location>
        <begin position="11"/>
        <end position="280"/>
    </location>
</feature>
<dbReference type="GO" id="GO:0061503">
    <property type="term" value="F:tRNA threonylcarbamoyladenosine dehydratase"/>
    <property type="evidence" value="ECO:0007669"/>
    <property type="project" value="TreeGrafter"/>
</dbReference>
<dbReference type="InterPro" id="IPR035985">
    <property type="entry name" value="Ubiquitin-activating_enz"/>
</dbReference>
<dbReference type="GO" id="GO:0061504">
    <property type="term" value="P:cyclic threonylcarbamoyladenosine biosynthetic process"/>
    <property type="evidence" value="ECO:0007669"/>
    <property type="project" value="TreeGrafter"/>
</dbReference>
<dbReference type="PANTHER" id="PTHR43267">
    <property type="entry name" value="TRNA THREONYLCARBAMOYLADENOSINE DEHYDRATASE"/>
    <property type="match status" value="1"/>
</dbReference>
<dbReference type="OrthoDB" id="272552at2"/>
<dbReference type="Pfam" id="PF00899">
    <property type="entry name" value="ThiF"/>
    <property type="match status" value="1"/>
</dbReference>
<organism evidence="2 3">
    <name type="scientific">Cognaticolwellia beringensis</name>
    <dbReference type="NCBI Taxonomy" id="1967665"/>
    <lineage>
        <taxon>Bacteria</taxon>
        <taxon>Pseudomonadati</taxon>
        <taxon>Pseudomonadota</taxon>
        <taxon>Gammaproteobacteria</taxon>
        <taxon>Alteromonadales</taxon>
        <taxon>Colwelliaceae</taxon>
        <taxon>Cognaticolwellia</taxon>
    </lineage>
</organism>
<dbReference type="Gene3D" id="3.40.50.720">
    <property type="entry name" value="NAD(P)-binding Rossmann-like Domain"/>
    <property type="match status" value="1"/>
</dbReference>
<protein>
    <recommendedName>
        <fullName evidence="1">THIF-type NAD/FAD binding fold domain-containing protein</fullName>
    </recommendedName>
</protein>
<evidence type="ECO:0000313" key="3">
    <source>
        <dbReference type="Proteomes" id="UP000202259"/>
    </source>
</evidence>
<dbReference type="AlphaFoldDB" id="A0A222GDM4"/>
<keyword evidence="3" id="KW-1185">Reference proteome</keyword>
<dbReference type="EMBL" id="CP020465">
    <property type="protein sequence ID" value="ASP49966.1"/>
    <property type="molecule type" value="Genomic_DNA"/>
</dbReference>
<dbReference type="InterPro" id="IPR000594">
    <property type="entry name" value="ThiF_NAD_FAD-bd"/>
</dbReference>
<dbReference type="SUPFAM" id="SSF69572">
    <property type="entry name" value="Activating enzymes of the ubiquitin-like proteins"/>
    <property type="match status" value="1"/>
</dbReference>
<proteinExistence type="predicted"/>
<reference evidence="2 3" key="1">
    <citation type="submission" date="2017-08" db="EMBL/GenBank/DDBJ databases">
        <title>Complete genome of Colwellia sp. NB097-1, a psychrophile bacterium ioslated from Bering Sea.</title>
        <authorList>
            <person name="Chen X."/>
        </authorList>
    </citation>
    <scope>NUCLEOTIDE SEQUENCE [LARGE SCALE GENOMIC DNA]</scope>
    <source>
        <strain evidence="2 3">NB097-1</strain>
    </source>
</reference>
<dbReference type="GO" id="GO:0008641">
    <property type="term" value="F:ubiquitin-like modifier activating enzyme activity"/>
    <property type="evidence" value="ECO:0007669"/>
    <property type="project" value="InterPro"/>
</dbReference>
<dbReference type="KEGG" id="cber:B5D82_09655"/>
<gene>
    <name evidence="2" type="ORF">B5D82_09655</name>
</gene>
<dbReference type="NCBIfam" id="NF006077">
    <property type="entry name" value="PRK08223.1"/>
    <property type="match status" value="1"/>
</dbReference>
<evidence type="ECO:0000259" key="1">
    <source>
        <dbReference type="Pfam" id="PF00899"/>
    </source>
</evidence>
<dbReference type="PANTHER" id="PTHR43267:SF1">
    <property type="entry name" value="TRNA THREONYLCARBAMOYLADENOSINE DEHYDRATASE"/>
    <property type="match status" value="1"/>
</dbReference>
<dbReference type="Proteomes" id="UP000202259">
    <property type="component" value="Chromosome"/>
</dbReference>
<evidence type="ECO:0000313" key="2">
    <source>
        <dbReference type="EMBL" id="ASP49966.1"/>
    </source>
</evidence>
<name>A0A222GDM4_9GAMM</name>
<dbReference type="CDD" id="cd01483">
    <property type="entry name" value="E1_enzyme_family"/>
    <property type="match status" value="1"/>
</dbReference>
<sequence length="298" mass="33225">MNMFNYEEAFSRNIGWVTDDEQQKLRNTKVAIGGLGGVGGDHAVVLSRLGIGKFNISDLDDYDVANFNRQSGANMSTIGKAKSAVMEETIRGINPEAEITNFNQGISEDNLEEFLQDVDIYIDSLDIFALEIRRKVFRRCYEKGIPTITAAPLGMGTAFLVFMPGKMSFDDYFNIEDPAANATEEEKAEVFADNIVKFVVGVAPACLQRHYLAQRTSVNFFKKKVPSTCMGISLAAGVLCTNALKIILNRGEVICAPRGLHFDAYLNKTVKTWRPFGNRNPLQRYMFKVFKGIIDNSK</sequence>
<accession>A0A222GDM4</accession>